<dbReference type="GO" id="GO:0032259">
    <property type="term" value="P:methylation"/>
    <property type="evidence" value="ECO:0007669"/>
    <property type="project" value="UniProtKB-KW"/>
</dbReference>
<dbReference type="InterPro" id="IPR036589">
    <property type="entry name" value="HCY_dom_sf"/>
</dbReference>
<reference evidence="6 7" key="1">
    <citation type="submission" date="2024-10" db="EMBL/GenBank/DDBJ databases">
        <title>Updated reference genomes for cyclostephanoid diatoms.</title>
        <authorList>
            <person name="Roberts W.R."/>
            <person name="Alverson A.J."/>
        </authorList>
    </citation>
    <scope>NUCLEOTIDE SEQUENCE [LARGE SCALE GENOMIC DNA]</scope>
    <source>
        <strain evidence="6 7">AJA232-27</strain>
    </source>
</reference>
<name>A0ABD3MZH1_9STRA</name>
<keyword evidence="3 4" id="KW-0479">Metal-binding</keyword>
<comment type="caution">
    <text evidence="6">The sequence shown here is derived from an EMBL/GenBank/DDBJ whole genome shotgun (WGS) entry which is preliminary data.</text>
</comment>
<feature type="domain" description="Hcy-binding" evidence="5">
    <location>
        <begin position="1"/>
        <end position="352"/>
    </location>
</feature>
<keyword evidence="3 4" id="KW-0862">Zinc</keyword>
<evidence type="ECO:0000256" key="1">
    <source>
        <dbReference type="ARBA" id="ARBA00022603"/>
    </source>
</evidence>
<dbReference type="PANTHER" id="PTHR11103">
    <property type="entry name" value="SLR1189 PROTEIN"/>
    <property type="match status" value="1"/>
</dbReference>
<dbReference type="GO" id="GO:0008168">
    <property type="term" value="F:methyltransferase activity"/>
    <property type="evidence" value="ECO:0007669"/>
    <property type="project" value="UniProtKB-UniRule"/>
</dbReference>
<feature type="binding site" evidence="3 4">
    <location>
        <position position="337"/>
    </location>
    <ligand>
        <name>Zn(2+)</name>
        <dbReference type="ChEBI" id="CHEBI:29105"/>
    </ligand>
</feature>
<dbReference type="PIRSF" id="PIRSF037505">
    <property type="entry name" value="Betaine_HMT"/>
    <property type="match status" value="1"/>
</dbReference>
<dbReference type="EMBL" id="JALLBG020000062">
    <property type="protein sequence ID" value="KAL3768749.1"/>
    <property type="molecule type" value="Genomic_DNA"/>
</dbReference>
<dbReference type="SUPFAM" id="SSF82282">
    <property type="entry name" value="Homocysteine S-methyltransferase"/>
    <property type="match status" value="1"/>
</dbReference>
<evidence type="ECO:0000313" key="7">
    <source>
        <dbReference type="Proteomes" id="UP001530293"/>
    </source>
</evidence>
<dbReference type="PANTHER" id="PTHR11103:SF18">
    <property type="entry name" value="SLR1189 PROTEIN"/>
    <property type="match status" value="1"/>
</dbReference>
<keyword evidence="7" id="KW-1185">Reference proteome</keyword>
<dbReference type="InterPro" id="IPR003726">
    <property type="entry name" value="HCY_dom"/>
</dbReference>
<gene>
    <name evidence="6" type="ORF">ACHAWU_006850</name>
</gene>
<feature type="binding site" evidence="3 4">
    <location>
        <position position="338"/>
    </location>
    <ligand>
        <name>Zn(2+)</name>
        <dbReference type="ChEBI" id="CHEBI:29105"/>
    </ligand>
</feature>
<evidence type="ECO:0000256" key="4">
    <source>
        <dbReference type="PROSITE-ProRule" id="PRU00333"/>
    </source>
</evidence>
<sequence length="356" mass="38669">MSNARRITILDGGMGHELKLRGISDGTFLAGVLANQSSSNNSDIVESIHLDYLNAGCDVITTNSFVAVPQRMIESGLATNVAASRIHASQLISASVDRARAAVATYNNASGERHRNTKQIAGCIPPLTDCYFSNLVPSSVDHLISDYTCILSTLLDCNADILLAETLSSIREAHAILRSLHNINNQNMEKRNIPPIWMSFTIHDDQPTMLRSNELLETACISIIEESTNLKLPLDAIGINCSTPTAISKAVTMLTTFTEGRNIKVCAYGNCFKTTTSEWMNSLGKDNTASTSTAEQQINIANSCSLDYDEEGYMLPEVYAKFACEWAQAGADIIGGCCGSRPMHMKKVVSALKEYL</sequence>
<dbReference type="Gene3D" id="3.20.20.330">
    <property type="entry name" value="Homocysteine-binding-like domain"/>
    <property type="match status" value="1"/>
</dbReference>
<protein>
    <recommendedName>
        <fullName evidence="5">Hcy-binding domain-containing protein</fullName>
    </recommendedName>
</protein>
<organism evidence="6 7">
    <name type="scientific">Discostella pseudostelligera</name>
    <dbReference type="NCBI Taxonomy" id="259834"/>
    <lineage>
        <taxon>Eukaryota</taxon>
        <taxon>Sar</taxon>
        <taxon>Stramenopiles</taxon>
        <taxon>Ochrophyta</taxon>
        <taxon>Bacillariophyta</taxon>
        <taxon>Coscinodiscophyceae</taxon>
        <taxon>Thalassiosirophycidae</taxon>
        <taxon>Stephanodiscales</taxon>
        <taxon>Stephanodiscaceae</taxon>
        <taxon>Discostella</taxon>
    </lineage>
</organism>
<dbReference type="AlphaFoldDB" id="A0ABD3MZH1"/>
<evidence type="ECO:0000256" key="2">
    <source>
        <dbReference type="ARBA" id="ARBA00022679"/>
    </source>
</evidence>
<proteinExistence type="predicted"/>
<feature type="binding site" evidence="3 4">
    <location>
        <position position="241"/>
    </location>
    <ligand>
        <name>Zn(2+)</name>
        <dbReference type="ChEBI" id="CHEBI:29105"/>
    </ligand>
</feature>
<dbReference type="PROSITE" id="PS50970">
    <property type="entry name" value="HCY"/>
    <property type="match status" value="1"/>
</dbReference>
<dbReference type="InterPro" id="IPR017226">
    <property type="entry name" value="BHMT-like"/>
</dbReference>
<dbReference type="GO" id="GO:0046872">
    <property type="term" value="F:metal ion binding"/>
    <property type="evidence" value="ECO:0007669"/>
    <property type="project" value="UniProtKB-KW"/>
</dbReference>
<evidence type="ECO:0000313" key="6">
    <source>
        <dbReference type="EMBL" id="KAL3768749.1"/>
    </source>
</evidence>
<evidence type="ECO:0000259" key="5">
    <source>
        <dbReference type="PROSITE" id="PS50970"/>
    </source>
</evidence>
<evidence type="ECO:0000256" key="3">
    <source>
        <dbReference type="PIRSR" id="PIRSR037505-2"/>
    </source>
</evidence>
<keyword evidence="1 4" id="KW-0489">Methyltransferase</keyword>
<dbReference type="Proteomes" id="UP001530293">
    <property type="component" value="Unassembled WGS sequence"/>
</dbReference>
<dbReference type="Pfam" id="PF02574">
    <property type="entry name" value="S-methyl_trans"/>
    <property type="match status" value="1"/>
</dbReference>
<comment type="cofactor">
    <cofactor evidence="3">
        <name>Zn(2+)</name>
        <dbReference type="ChEBI" id="CHEBI:29105"/>
    </cofactor>
    <text evidence="3">Binds 1 zinc ion per subunit.</text>
</comment>
<keyword evidence="2 4" id="KW-0808">Transferase</keyword>
<accession>A0ABD3MZH1</accession>